<accession>A0A5S4F4W9</accession>
<dbReference type="SUPFAM" id="SSF48576">
    <property type="entry name" value="Terpenoid synthases"/>
    <property type="match status" value="1"/>
</dbReference>
<name>A0A5S4F4W9_9ACTN</name>
<comment type="caution">
    <text evidence="1">The sequence shown here is derived from an EMBL/GenBank/DDBJ whole genome shotgun (WGS) entry which is preliminary data.</text>
</comment>
<dbReference type="Proteomes" id="UP000309128">
    <property type="component" value="Unassembled WGS sequence"/>
</dbReference>
<sequence length="351" mass="37352">MLKDGYPAQVSDAAAYFSIHNDLVDRLLKRSHQLAGVPEQDRSAVLNAALDAVPLGERLLGPHTALFADGDSSASRLAFSCLSAAATFPRAGRDEIADLGALTAILFGLDDLADNVAGHSSDRDVVELFGRLAAILEGEPAPADATELAGQALLAWQAWCARFHAHPGAAAHVPTLVRRLGLAGAAMARERVWAAGGEPWPAYDEYVANGRITILYPTWWAAALAVCGPMPADVAHWESMAPATALGAACMRLANDIRTFERERHEGKPNSVLILERAGMTIEAAVERVSAHIAELNAAFAAALAELPPELADIAEGQRRSVAFNGAWYMARDTHAYTVRELARDVDTHGG</sequence>
<keyword evidence="2" id="KW-1185">Reference proteome</keyword>
<dbReference type="InterPro" id="IPR008949">
    <property type="entry name" value="Isoprenoid_synthase_dom_sf"/>
</dbReference>
<dbReference type="Pfam" id="PF19086">
    <property type="entry name" value="Terpene_syn_C_2"/>
    <property type="match status" value="1"/>
</dbReference>
<gene>
    <name evidence="1" type="ORF">ETD86_36455</name>
</gene>
<organism evidence="1 2">
    <name type="scientific">Nonomuraea turkmeniaca</name>
    <dbReference type="NCBI Taxonomy" id="103838"/>
    <lineage>
        <taxon>Bacteria</taxon>
        <taxon>Bacillati</taxon>
        <taxon>Actinomycetota</taxon>
        <taxon>Actinomycetes</taxon>
        <taxon>Streptosporangiales</taxon>
        <taxon>Streptosporangiaceae</taxon>
        <taxon>Nonomuraea</taxon>
    </lineage>
</organism>
<dbReference type="Gene3D" id="1.10.600.10">
    <property type="entry name" value="Farnesyl Diphosphate Synthase"/>
    <property type="match status" value="1"/>
</dbReference>
<evidence type="ECO:0000313" key="2">
    <source>
        <dbReference type="Proteomes" id="UP000309128"/>
    </source>
</evidence>
<evidence type="ECO:0000313" key="1">
    <source>
        <dbReference type="EMBL" id="TMR11225.1"/>
    </source>
</evidence>
<dbReference type="AlphaFoldDB" id="A0A5S4F4W9"/>
<reference evidence="1 2" key="1">
    <citation type="submission" date="2019-05" db="EMBL/GenBank/DDBJ databases">
        <title>Draft genome sequence of Nonomuraea turkmeniaca DSM 43926.</title>
        <authorList>
            <person name="Saricaoglu S."/>
            <person name="Isik K."/>
        </authorList>
    </citation>
    <scope>NUCLEOTIDE SEQUENCE [LARGE SCALE GENOMIC DNA]</scope>
    <source>
        <strain evidence="1 2">DSM 43926</strain>
    </source>
</reference>
<proteinExistence type="predicted"/>
<protein>
    <recommendedName>
        <fullName evidence="3">Terpene synthase</fullName>
    </recommendedName>
</protein>
<evidence type="ECO:0008006" key="3">
    <source>
        <dbReference type="Google" id="ProtNLM"/>
    </source>
</evidence>
<dbReference type="EMBL" id="VCKY01000163">
    <property type="protein sequence ID" value="TMR11225.1"/>
    <property type="molecule type" value="Genomic_DNA"/>
</dbReference>
<dbReference type="OrthoDB" id="3513578at2"/>